<reference evidence="1 2" key="1">
    <citation type="journal article" date="2014" name="Genome Announc.">
        <title>Draft Genome Sequences of Two Vibrionaceae Species, Vibrio ponticus C121 and Photobacterium aphoticum C119, Isolated as Coral Reef Microbiota.</title>
        <authorList>
            <person name="Al-saari N."/>
            <person name="Meirelles P.M."/>
            <person name="Mino S."/>
            <person name="Suda W."/>
            <person name="Oshima K."/>
            <person name="Hattori M."/>
            <person name="Ohkuma M."/>
            <person name="Thompson F.L."/>
            <person name="Gomez-Gil B."/>
            <person name="Sawabe T."/>
            <person name="Sawabe T."/>
        </authorList>
    </citation>
    <scope>NUCLEOTIDE SEQUENCE [LARGE SCALE GENOMIC DNA]</scope>
    <source>
        <strain evidence="1 2">JCM 19237</strain>
    </source>
</reference>
<protein>
    <submittedName>
        <fullName evidence="1">Uncharacterized protein</fullName>
    </submittedName>
</protein>
<gene>
    <name evidence="1" type="ORF">JCM19237_2114</name>
</gene>
<dbReference type="EMBL" id="BBMN01000003">
    <property type="protein sequence ID" value="GAL03963.1"/>
    <property type="molecule type" value="Genomic_DNA"/>
</dbReference>
<proteinExistence type="predicted"/>
<evidence type="ECO:0000313" key="1">
    <source>
        <dbReference type="EMBL" id="GAL03963.1"/>
    </source>
</evidence>
<dbReference type="Gene3D" id="3.10.450.350">
    <property type="match status" value="1"/>
</dbReference>
<comment type="caution">
    <text evidence="1">The sequence shown here is derived from an EMBL/GenBank/DDBJ whole genome shotgun (WGS) entry which is preliminary data.</text>
</comment>
<sequence length="69" mass="7596">MAASQFGTKAGLNATEIYEITSLLKDKLNFTRDIRAGDDFEVVVSRQSVDDKLTVPMKSARSVFITVAQ</sequence>
<accession>A0A090QNZ6</accession>
<name>A0A090QNZ6_9GAMM</name>
<dbReference type="STRING" id="754436.JCM19237_2114"/>
<organism evidence="1 2">
    <name type="scientific">Photobacterium aphoticum</name>
    <dbReference type="NCBI Taxonomy" id="754436"/>
    <lineage>
        <taxon>Bacteria</taxon>
        <taxon>Pseudomonadati</taxon>
        <taxon>Pseudomonadota</taxon>
        <taxon>Gammaproteobacteria</taxon>
        <taxon>Vibrionales</taxon>
        <taxon>Vibrionaceae</taxon>
        <taxon>Photobacterium</taxon>
    </lineage>
</organism>
<evidence type="ECO:0000313" key="2">
    <source>
        <dbReference type="Proteomes" id="UP000029227"/>
    </source>
</evidence>
<dbReference type="Proteomes" id="UP000029227">
    <property type="component" value="Unassembled WGS sequence"/>
</dbReference>
<dbReference type="AlphaFoldDB" id="A0A090QNZ6"/>